<keyword evidence="1" id="KW-0663">Pyridoxal phosphate</keyword>
<dbReference type="EMBL" id="NMOS02000008">
    <property type="protein sequence ID" value="RDH40494.1"/>
    <property type="molecule type" value="Genomic_DNA"/>
</dbReference>
<dbReference type="Gene3D" id="3.40.640.10">
    <property type="entry name" value="Type I PLP-dependent aspartate aminotransferase-like (Major domain)"/>
    <property type="match status" value="1"/>
</dbReference>
<protein>
    <submittedName>
        <fullName evidence="3">Aminotransferase class V-fold PLP-dependent enzyme</fullName>
    </submittedName>
</protein>
<evidence type="ECO:0000256" key="1">
    <source>
        <dbReference type="ARBA" id="ARBA00022898"/>
    </source>
</evidence>
<dbReference type="InterPro" id="IPR015424">
    <property type="entry name" value="PyrdxlP-dep_Trfase"/>
</dbReference>
<sequence length="418" mass="47458">MDSLSVKQQFNLSDDYIHLSLCLLSSHPNCVQRTIDHYQYQLNRNPALFYRDKDALNEKVLQAAADYLASHPDNIALTNSTTEGLSLVYIGFKLDPGDEILTSVHDHYASDKILFFKAKHSQTIVKKIELYKNPSEVTEQEIIENIKKNINDKTRLLALTWVHSCTGVKLPLIKIRQLIDAINVFRIKQERIILSVDAVHGLGVEDFNSVTDLACDFLISGCHKWLHGPRGTGLVWGNEEAWLRLIPISASFDLPAFLPWRKKEYENTFCPPARSCNPGGFPNFEYRWALTEAFRFNNSLGKTLIKQKIYALADICKQGLKTMPGIKLHTPLDKNLSSGLVCFDVIGSDPAQIVDAMLEEKIMIGQTPYRNSCLRIAPSIVNEEQDIFIALKTLKNIMENLTTGISDEDYIMHKRYLE</sequence>
<evidence type="ECO:0000313" key="3">
    <source>
        <dbReference type="EMBL" id="RDH40494.1"/>
    </source>
</evidence>
<evidence type="ECO:0000313" key="4">
    <source>
        <dbReference type="Proteomes" id="UP000226429"/>
    </source>
</evidence>
<dbReference type="Gene3D" id="3.90.1150.10">
    <property type="entry name" value="Aspartate Aminotransferase, domain 1"/>
    <property type="match status" value="1"/>
</dbReference>
<feature type="domain" description="Aminotransferase class V" evidence="2">
    <location>
        <begin position="27"/>
        <end position="365"/>
    </location>
</feature>
<dbReference type="PANTHER" id="PTHR43092">
    <property type="entry name" value="L-CYSTEINE DESULFHYDRASE"/>
    <property type="match status" value="1"/>
</dbReference>
<reference evidence="3 4" key="1">
    <citation type="journal article" date="2017" name="Int. J. Syst. Evol. Microbiol.">
        <title>Aquarickettsiella crustaci n. gen. n. sp. (Gammaproteobacteria: Legionellales: Coxiellaceae); a bacterial pathogen of the freshwater crustacean: Gammarus fossarum (Malacostraca: Amphipoda).</title>
        <authorList>
            <person name="Bojko J."/>
            <person name="Dunn A.M."/>
            <person name="Stebbing P.D."/>
            <person name="Van Aerle R."/>
            <person name="Bacela-Spychalska K."/>
            <person name="Bean T.P."/>
            <person name="Stentiford G.D."/>
        </authorList>
    </citation>
    <scope>NUCLEOTIDE SEQUENCE [LARGE SCALE GENOMIC DNA]</scope>
    <source>
        <strain evidence="3">RA15029</strain>
    </source>
</reference>
<keyword evidence="4" id="KW-1185">Reference proteome</keyword>
<reference evidence="3 4" key="2">
    <citation type="journal article" date="2018" name="J. Invertebr. Pathol.">
        <title>'Candidatus Aquirickettsiella gammari' (Gammaproteobacteria: Legionellales: Coxiellaceae): A bacterial pathogen of the freshwater crustacean Gammarus fossarum (Malacostraca: Amphipoda).</title>
        <authorList>
            <person name="Bojko J."/>
            <person name="Dunn A.M."/>
            <person name="Stebbing P.D."/>
            <person name="van Aerle R."/>
            <person name="Bacela-Spychalska K."/>
            <person name="Bean T.P."/>
            <person name="Urrutia A."/>
            <person name="Stentiford G.D."/>
        </authorList>
    </citation>
    <scope>NUCLEOTIDE SEQUENCE [LARGE SCALE GENOMIC DNA]</scope>
    <source>
        <strain evidence="3">RA15029</strain>
    </source>
</reference>
<keyword evidence="3" id="KW-0808">Transferase</keyword>
<organism evidence="3 4">
    <name type="scientific">Candidatus Aquirickettsiella gammari</name>
    <dbReference type="NCBI Taxonomy" id="2016198"/>
    <lineage>
        <taxon>Bacteria</taxon>
        <taxon>Pseudomonadati</taxon>
        <taxon>Pseudomonadota</taxon>
        <taxon>Gammaproteobacteria</taxon>
        <taxon>Legionellales</taxon>
        <taxon>Coxiellaceae</taxon>
        <taxon>Candidatus Aquirickettsiella</taxon>
    </lineage>
</organism>
<dbReference type="InterPro" id="IPR015422">
    <property type="entry name" value="PyrdxlP-dep_Trfase_small"/>
</dbReference>
<comment type="caution">
    <text evidence="3">The sequence shown here is derived from an EMBL/GenBank/DDBJ whole genome shotgun (WGS) entry which is preliminary data.</text>
</comment>
<dbReference type="InterPro" id="IPR000192">
    <property type="entry name" value="Aminotrans_V_dom"/>
</dbReference>
<dbReference type="AlphaFoldDB" id="A0A370CJ73"/>
<dbReference type="InterPro" id="IPR015421">
    <property type="entry name" value="PyrdxlP-dep_Trfase_major"/>
</dbReference>
<accession>A0A370CJ73</accession>
<dbReference type="Pfam" id="PF00266">
    <property type="entry name" value="Aminotran_5"/>
    <property type="match status" value="1"/>
</dbReference>
<evidence type="ECO:0000259" key="2">
    <source>
        <dbReference type="Pfam" id="PF00266"/>
    </source>
</evidence>
<keyword evidence="3" id="KW-0032">Aminotransferase</keyword>
<name>A0A370CJ73_9COXI</name>
<dbReference type="Proteomes" id="UP000226429">
    <property type="component" value="Unassembled WGS sequence"/>
</dbReference>
<dbReference type="SUPFAM" id="SSF53383">
    <property type="entry name" value="PLP-dependent transferases"/>
    <property type="match status" value="1"/>
</dbReference>
<dbReference type="PANTHER" id="PTHR43092:SF6">
    <property type="entry name" value="BLR1280 PROTEIN"/>
    <property type="match status" value="1"/>
</dbReference>
<dbReference type="GO" id="GO:0008483">
    <property type="term" value="F:transaminase activity"/>
    <property type="evidence" value="ECO:0007669"/>
    <property type="project" value="UniProtKB-KW"/>
</dbReference>
<proteinExistence type="predicted"/>
<gene>
    <name evidence="3" type="ORF">CFE62_003810</name>
</gene>